<dbReference type="SUPFAM" id="SSF57701">
    <property type="entry name" value="Zn2/Cys6 DNA-binding domain"/>
    <property type="match status" value="1"/>
</dbReference>
<dbReference type="Proteomes" id="UP001224890">
    <property type="component" value="Unassembled WGS sequence"/>
</dbReference>
<evidence type="ECO:0000256" key="1">
    <source>
        <dbReference type="ARBA" id="ARBA00023242"/>
    </source>
</evidence>
<dbReference type="InterPro" id="IPR001138">
    <property type="entry name" value="Zn2Cys6_DnaBD"/>
</dbReference>
<evidence type="ECO:0000256" key="2">
    <source>
        <dbReference type="SAM" id="MobiDB-lite"/>
    </source>
</evidence>
<keyword evidence="1" id="KW-0539">Nucleus</keyword>
<dbReference type="PROSITE" id="PS50048">
    <property type="entry name" value="ZN2_CY6_FUNGAL_2"/>
    <property type="match status" value="1"/>
</dbReference>
<dbReference type="PROSITE" id="PS00463">
    <property type="entry name" value="ZN2_CY6_FUNGAL_1"/>
    <property type="match status" value="1"/>
</dbReference>
<dbReference type="AlphaFoldDB" id="A0AAJ0AQR8"/>
<organism evidence="4 5">
    <name type="scientific">Colletotrichum godetiae</name>
    <dbReference type="NCBI Taxonomy" id="1209918"/>
    <lineage>
        <taxon>Eukaryota</taxon>
        <taxon>Fungi</taxon>
        <taxon>Dikarya</taxon>
        <taxon>Ascomycota</taxon>
        <taxon>Pezizomycotina</taxon>
        <taxon>Sordariomycetes</taxon>
        <taxon>Hypocreomycetidae</taxon>
        <taxon>Glomerellales</taxon>
        <taxon>Glomerellaceae</taxon>
        <taxon>Colletotrichum</taxon>
        <taxon>Colletotrichum acutatum species complex</taxon>
    </lineage>
</organism>
<dbReference type="SMART" id="SM00066">
    <property type="entry name" value="GAL4"/>
    <property type="match status" value="1"/>
</dbReference>
<protein>
    <recommendedName>
        <fullName evidence="3">Zn(2)-C6 fungal-type domain-containing protein</fullName>
    </recommendedName>
</protein>
<evidence type="ECO:0000259" key="3">
    <source>
        <dbReference type="PROSITE" id="PS50048"/>
    </source>
</evidence>
<dbReference type="GeneID" id="85449979"/>
<feature type="domain" description="Zn(2)-C6 fungal-type" evidence="3">
    <location>
        <begin position="51"/>
        <end position="80"/>
    </location>
</feature>
<accession>A0AAJ0AQR8</accession>
<evidence type="ECO:0000313" key="5">
    <source>
        <dbReference type="Proteomes" id="UP001224890"/>
    </source>
</evidence>
<reference evidence="4" key="1">
    <citation type="submission" date="2021-06" db="EMBL/GenBank/DDBJ databases">
        <title>Comparative genomics, transcriptomics and evolutionary studies reveal genomic signatures of adaptation to plant cell wall in hemibiotrophic fungi.</title>
        <authorList>
            <consortium name="DOE Joint Genome Institute"/>
            <person name="Baroncelli R."/>
            <person name="Diaz J.F."/>
            <person name="Benocci T."/>
            <person name="Peng M."/>
            <person name="Battaglia E."/>
            <person name="Haridas S."/>
            <person name="Andreopoulos W."/>
            <person name="Labutti K."/>
            <person name="Pangilinan J."/>
            <person name="Floch G.L."/>
            <person name="Makela M.R."/>
            <person name="Henrissat B."/>
            <person name="Grigoriev I.V."/>
            <person name="Crouch J.A."/>
            <person name="De Vries R.P."/>
            <person name="Sukno S.A."/>
            <person name="Thon M.R."/>
        </authorList>
    </citation>
    <scope>NUCLEOTIDE SEQUENCE</scope>
    <source>
        <strain evidence="4">CBS 193.32</strain>
    </source>
</reference>
<proteinExistence type="predicted"/>
<dbReference type="InterPro" id="IPR036864">
    <property type="entry name" value="Zn2-C6_fun-type_DNA-bd_sf"/>
</dbReference>
<dbReference type="RefSeq" id="XP_060430114.1">
    <property type="nucleotide sequence ID" value="XM_060565453.1"/>
</dbReference>
<feature type="compositionally biased region" description="Pro residues" evidence="2">
    <location>
        <begin position="205"/>
        <end position="220"/>
    </location>
</feature>
<dbReference type="Gene3D" id="4.10.240.10">
    <property type="entry name" value="Zn(2)-C6 fungal-type DNA-binding domain"/>
    <property type="match status" value="1"/>
</dbReference>
<dbReference type="EMBL" id="JAHMHR010000019">
    <property type="protein sequence ID" value="KAK1676111.1"/>
    <property type="molecule type" value="Genomic_DNA"/>
</dbReference>
<comment type="caution">
    <text evidence="4">The sequence shown here is derived from an EMBL/GenBank/DDBJ whole genome shotgun (WGS) entry which is preliminary data.</text>
</comment>
<dbReference type="GO" id="GO:0008270">
    <property type="term" value="F:zinc ion binding"/>
    <property type="evidence" value="ECO:0007669"/>
    <property type="project" value="InterPro"/>
</dbReference>
<evidence type="ECO:0000313" key="4">
    <source>
        <dbReference type="EMBL" id="KAK1676111.1"/>
    </source>
</evidence>
<feature type="region of interest" description="Disordered" evidence="2">
    <location>
        <begin position="1"/>
        <end position="34"/>
    </location>
</feature>
<dbReference type="Pfam" id="PF00172">
    <property type="entry name" value="Zn_clus"/>
    <property type="match status" value="1"/>
</dbReference>
<sequence length="220" mass="24881">MTDMDVDLRPDRRTSTRKPASPPAVGASTPTASARRFRSASQAEAARTSNACQICRDKKVKCSGQRPCKYCSKRGLDCVFSASEKRKLYSISYASLRTKLPIMSDEVERSRLPRSLLQRSCTMSKILRMRSQSCILTTSQMVTAQFHHPLYWFSLGRRCLNQQYPPPSKEREPRRSRQEEQLHPSPPSPRARPSDPRLRRSSSPAPTPAQPPARRPPSTP</sequence>
<feature type="compositionally biased region" description="Basic and acidic residues" evidence="2">
    <location>
        <begin position="168"/>
        <end position="182"/>
    </location>
</feature>
<dbReference type="CDD" id="cd00067">
    <property type="entry name" value="GAL4"/>
    <property type="match status" value="1"/>
</dbReference>
<name>A0AAJ0AQR8_9PEZI</name>
<dbReference type="GO" id="GO:0000981">
    <property type="term" value="F:DNA-binding transcription factor activity, RNA polymerase II-specific"/>
    <property type="evidence" value="ECO:0007669"/>
    <property type="project" value="InterPro"/>
</dbReference>
<feature type="compositionally biased region" description="Basic and acidic residues" evidence="2">
    <location>
        <begin position="1"/>
        <end position="14"/>
    </location>
</feature>
<gene>
    <name evidence="4" type="ORF">BDP55DRAFT_121085</name>
</gene>
<feature type="region of interest" description="Disordered" evidence="2">
    <location>
        <begin position="163"/>
        <end position="220"/>
    </location>
</feature>
<keyword evidence="5" id="KW-1185">Reference proteome</keyword>